<feature type="compositionally biased region" description="Low complexity" evidence="1">
    <location>
        <begin position="251"/>
        <end position="266"/>
    </location>
</feature>
<dbReference type="EMBL" id="BOLY01000005">
    <property type="protein sequence ID" value="GIZ45531.1"/>
    <property type="molecule type" value="Genomic_DNA"/>
</dbReference>
<feature type="compositionally biased region" description="Basic and acidic residues" evidence="1">
    <location>
        <begin position="78"/>
        <end position="99"/>
    </location>
</feature>
<keyword evidence="3" id="KW-1185">Reference proteome</keyword>
<feature type="compositionally biased region" description="Basic and acidic residues" evidence="1">
    <location>
        <begin position="116"/>
        <end position="157"/>
    </location>
</feature>
<sequence>MNGQGRQQNPAPVFPPPPREDDHPEQREKMTTGLPNYAYRAMYDNQYPGGYPPPPPKAGSHSNSTNRSQRSGHAAVRGRIEDDRFARPLDDGHYHSERRTRTRDRHSRRRPTSSYDSDRSYDSRESRHHRDDRRRRGDMRSRSRRRSLERDRRDQEVQKNQQQNQQQQQGQEAEKKTGFAKIEEYITPFNVGILMGCMDLIGGSISLYMTNKRFSKKALAKGPAPGEPGSSSGGKDSGDKSGGADKKQDNSGGSKAGSSRSKASSSRSKRARSTGSARNRGREGDLHRERDPYSRRDSSDSDSTGTSYWSRSDTRRYRHMPERLEYDDRGRPKSADARAMMRGHVRARR</sequence>
<comment type="caution">
    <text evidence="2">The sequence shown here is derived from an EMBL/GenBank/DDBJ whole genome shotgun (WGS) entry which is preliminary data.</text>
</comment>
<dbReference type="AlphaFoldDB" id="A0A9P3CN99"/>
<feature type="compositionally biased region" description="Basic and acidic residues" evidence="1">
    <location>
        <begin position="236"/>
        <end position="249"/>
    </location>
</feature>
<feature type="compositionally biased region" description="Low complexity" evidence="1">
    <location>
        <begin position="1"/>
        <end position="11"/>
    </location>
</feature>
<accession>A0A9P3CN99</accession>
<dbReference type="Proteomes" id="UP000825890">
    <property type="component" value="Unassembled WGS sequence"/>
</dbReference>
<reference evidence="2 3" key="1">
    <citation type="submission" date="2021-01" db="EMBL/GenBank/DDBJ databases">
        <title>Cercospora kikuchii MAFF 305040 whole genome shotgun sequence.</title>
        <authorList>
            <person name="Kashiwa T."/>
            <person name="Suzuki T."/>
        </authorList>
    </citation>
    <scope>NUCLEOTIDE SEQUENCE [LARGE SCALE GENOMIC DNA]</scope>
    <source>
        <strain evidence="2 3">MAFF 305040</strain>
    </source>
</reference>
<feature type="compositionally biased region" description="Basic and acidic residues" evidence="1">
    <location>
        <begin position="312"/>
        <end position="336"/>
    </location>
</feature>
<feature type="region of interest" description="Disordered" evidence="1">
    <location>
        <begin position="1"/>
        <end position="176"/>
    </location>
</feature>
<feature type="compositionally biased region" description="Low complexity" evidence="1">
    <location>
        <begin position="220"/>
        <end position="234"/>
    </location>
</feature>
<feature type="compositionally biased region" description="Basic residues" evidence="1">
    <location>
        <begin position="100"/>
        <end position="111"/>
    </location>
</feature>
<proteinExistence type="predicted"/>
<protein>
    <submittedName>
        <fullName evidence="2">Uncharacterized protein</fullName>
    </submittedName>
</protein>
<feature type="compositionally biased region" description="Basic and acidic residues" evidence="1">
    <location>
        <begin position="280"/>
        <end position="299"/>
    </location>
</feature>
<evidence type="ECO:0000313" key="3">
    <source>
        <dbReference type="Proteomes" id="UP000825890"/>
    </source>
</evidence>
<organism evidence="2 3">
    <name type="scientific">Cercospora kikuchii</name>
    <dbReference type="NCBI Taxonomy" id="84275"/>
    <lineage>
        <taxon>Eukaryota</taxon>
        <taxon>Fungi</taxon>
        <taxon>Dikarya</taxon>
        <taxon>Ascomycota</taxon>
        <taxon>Pezizomycotina</taxon>
        <taxon>Dothideomycetes</taxon>
        <taxon>Dothideomycetidae</taxon>
        <taxon>Mycosphaerellales</taxon>
        <taxon>Mycosphaerellaceae</taxon>
        <taxon>Cercospora</taxon>
    </lineage>
</organism>
<dbReference type="GeneID" id="68294268"/>
<dbReference type="OrthoDB" id="3650677at2759"/>
<evidence type="ECO:0000313" key="2">
    <source>
        <dbReference type="EMBL" id="GIZ45531.1"/>
    </source>
</evidence>
<dbReference type="RefSeq" id="XP_044660018.1">
    <property type="nucleotide sequence ID" value="XM_044804083.1"/>
</dbReference>
<name>A0A9P3CN99_9PEZI</name>
<evidence type="ECO:0000256" key="1">
    <source>
        <dbReference type="SAM" id="MobiDB-lite"/>
    </source>
</evidence>
<feature type="compositionally biased region" description="Polar residues" evidence="1">
    <location>
        <begin position="60"/>
        <end position="71"/>
    </location>
</feature>
<feature type="region of interest" description="Disordered" evidence="1">
    <location>
        <begin position="217"/>
        <end position="349"/>
    </location>
</feature>
<gene>
    <name evidence="2" type="ORF">CKM354_000869300</name>
</gene>
<feature type="compositionally biased region" description="Basic and acidic residues" evidence="1">
    <location>
        <begin position="18"/>
        <end position="30"/>
    </location>
</feature>
<feature type="compositionally biased region" description="Low complexity" evidence="1">
    <location>
        <begin position="158"/>
        <end position="171"/>
    </location>
</feature>